<reference evidence="3" key="1">
    <citation type="submission" date="2015-03" db="EMBL/GenBank/DDBJ databases">
        <authorList>
            <consortium name="Pathogen Informatics"/>
        </authorList>
    </citation>
    <scope>NUCLEOTIDE SEQUENCE [LARGE SCALE GENOMIC DNA]</scope>
    <source>
        <strain evidence="3">K00500041</strain>
    </source>
</reference>
<organism evidence="2 3">
    <name type="scientific">Mycobacterium tuberculosis</name>
    <dbReference type="NCBI Taxonomy" id="1773"/>
    <lineage>
        <taxon>Bacteria</taxon>
        <taxon>Bacillati</taxon>
        <taxon>Actinomycetota</taxon>
        <taxon>Actinomycetes</taxon>
        <taxon>Mycobacteriales</taxon>
        <taxon>Mycobacteriaceae</taxon>
        <taxon>Mycobacterium</taxon>
        <taxon>Mycobacterium tuberculosis complex</taxon>
    </lineage>
</organism>
<feature type="region of interest" description="Disordered" evidence="1">
    <location>
        <begin position="61"/>
        <end position="84"/>
    </location>
</feature>
<gene>
    <name evidence="2" type="ORF">ERS007703_03951</name>
</gene>
<dbReference type="Proteomes" id="UP000038802">
    <property type="component" value="Unassembled WGS sequence"/>
</dbReference>
<protein>
    <submittedName>
        <fullName evidence="2">Uncharacterized protein</fullName>
    </submittedName>
</protein>
<name>A0A0U0S917_MYCTX</name>
<evidence type="ECO:0000313" key="3">
    <source>
        <dbReference type="Proteomes" id="UP000038802"/>
    </source>
</evidence>
<sequence>MARNTDVRLTSNTRSHSSSVMSATGVCPPSPALLTSTSSRPIRAVVESISASTWAVDVTSHTTCSTRPSPSADNSAAVSPSRRSWWSEITTSAPSAKARRAVAEPMPVPAAAVTTTTLPSRSPCPAISFGATDRFIPWPPGADRAPARR</sequence>
<evidence type="ECO:0000256" key="1">
    <source>
        <dbReference type="SAM" id="MobiDB-lite"/>
    </source>
</evidence>
<dbReference type="EMBL" id="CSAE01000610">
    <property type="protein sequence ID" value="COW62692.1"/>
    <property type="molecule type" value="Genomic_DNA"/>
</dbReference>
<dbReference type="AlphaFoldDB" id="A0A0U0S917"/>
<feature type="compositionally biased region" description="Polar residues" evidence="1">
    <location>
        <begin position="7"/>
        <end position="22"/>
    </location>
</feature>
<proteinExistence type="predicted"/>
<accession>A0A0U0S917</accession>
<evidence type="ECO:0000313" key="2">
    <source>
        <dbReference type="EMBL" id="COW62692.1"/>
    </source>
</evidence>
<feature type="region of interest" description="Disordered" evidence="1">
    <location>
        <begin position="1"/>
        <end position="30"/>
    </location>
</feature>